<dbReference type="AlphaFoldDB" id="A0A1Q9EC01"/>
<comment type="caution">
    <text evidence="2">The sequence shown here is derived from an EMBL/GenBank/DDBJ whole genome shotgun (WGS) entry which is preliminary data.</text>
</comment>
<sequence>MSRDQHDSPHRDKLPGCDGTSASSTSSRGLHDHGHKLGRFSQVGGLRNLRGGAAQRELSQQVKRQLAQCQVGQILKVADHCAEHMTLDGAVAALQTLARDPEFKANGKDRRISSILDIYRKSLVPGRRMDMRQLTTSCWAFARLQVYDGPLLAALQDAVVEKARDMSSQIADH</sequence>
<protein>
    <submittedName>
        <fullName evidence="2">Uncharacterized protein</fullName>
    </submittedName>
</protein>
<feature type="compositionally biased region" description="Basic and acidic residues" evidence="1">
    <location>
        <begin position="1"/>
        <end position="15"/>
    </location>
</feature>
<organism evidence="2 3">
    <name type="scientific">Symbiodinium microadriaticum</name>
    <name type="common">Dinoflagellate</name>
    <name type="synonym">Zooxanthella microadriatica</name>
    <dbReference type="NCBI Taxonomy" id="2951"/>
    <lineage>
        <taxon>Eukaryota</taxon>
        <taxon>Sar</taxon>
        <taxon>Alveolata</taxon>
        <taxon>Dinophyceae</taxon>
        <taxon>Suessiales</taxon>
        <taxon>Symbiodiniaceae</taxon>
        <taxon>Symbiodinium</taxon>
    </lineage>
</organism>
<reference evidence="2 3" key="1">
    <citation type="submission" date="2016-02" db="EMBL/GenBank/DDBJ databases">
        <title>Genome analysis of coral dinoflagellate symbionts highlights evolutionary adaptations to a symbiotic lifestyle.</title>
        <authorList>
            <person name="Aranda M."/>
            <person name="Li Y."/>
            <person name="Liew Y.J."/>
            <person name="Baumgarten S."/>
            <person name="Simakov O."/>
            <person name="Wilson M."/>
            <person name="Piel J."/>
            <person name="Ashoor H."/>
            <person name="Bougouffa S."/>
            <person name="Bajic V.B."/>
            <person name="Ryu T."/>
            <person name="Ravasi T."/>
            <person name="Bayer T."/>
            <person name="Micklem G."/>
            <person name="Kim H."/>
            <person name="Bhak J."/>
            <person name="Lajeunesse T.C."/>
            <person name="Voolstra C.R."/>
        </authorList>
    </citation>
    <scope>NUCLEOTIDE SEQUENCE [LARGE SCALE GENOMIC DNA]</scope>
    <source>
        <strain evidence="2 3">CCMP2467</strain>
    </source>
</reference>
<dbReference type="Proteomes" id="UP000186817">
    <property type="component" value="Unassembled WGS sequence"/>
</dbReference>
<keyword evidence="3" id="KW-1185">Reference proteome</keyword>
<dbReference type="OrthoDB" id="365658at2759"/>
<evidence type="ECO:0000313" key="3">
    <source>
        <dbReference type="Proteomes" id="UP000186817"/>
    </source>
</evidence>
<gene>
    <name evidence="2" type="ORF">AK812_SmicGene11900</name>
</gene>
<accession>A0A1Q9EC01</accession>
<evidence type="ECO:0000256" key="1">
    <source>
        <dbReference type="SAM" id="MobiDB-lite"/>
    </source>
</evidence>
<name>A0A1Q9EC01_SYMMI</name>
<feature type="region of interest" description="Disordered" evidence="1">
    <location>
        <begin position="1"/>
        <end position="37"/>
    </location>
</feature>
<evidence type="ECO:0000313" key="2">
    <source>
        <dbReference type="EMBL" id="OLQ04960.1"/>
    </source>
</evidence>
<dbReference type="EMBL" id="LSRX01000197">
    <property type="protein sequence ID" value="OLQ04960.1"/>
    <property type="molecule type" value="Genomic_DNA"/>
</dbReference>
<proteinExistence type="predicted"/>